<sequence>MARYLKHPVSGAIQAEEKWLEEMPTWQERTLDQGKFKSREQQFADLIEVVEDENGDWIAVGIDEE</sequence>
<name>A0ABR8TQI2_9PSED</name>
<comment type="caution">
    <text evidence="1">The sequence shown here is derived from an EMBL/GenBank/DDBJ whole genome shotgun (WGS) entry which is preliminary data.</text>
</comment>
<evidence type="ECO:0000313" key="2">
    <source>
        <dbReference type="Proteomes" id="UP000611945"/>
    </source>
</evidence>
<dbReference type="Proteomes" id="UP000611945">
    <property type="component" value="Unassembled WGS sequence"/>
</dbReference>
<protein>
    <submittedName>
        <fullName evidence="1">Uncharacterized protein</fullName>
    </submittedName>
</protein>
<dbReference type="RefSeq" id="WP_251836507.1">
    <property type="nucleotide sequence ID" value="NZ_JACSQG010000005.1"/>
</dbReference>
<accession>A0ABR8TQI2</accession>
<dbReference type="EMBL" id="JACSQG010000005">
    <property type="protein sequence ID" value="MBD7977728.1"/>
    <property type="molecule type" value="Genomic_DNA"/>
</dbReference>
<proteinExistence type="predicted"/>
<gene>
    <name evidence="1" type="ORF">H9642_11060</name>
</gene>
<organism evidence="1 2">
    <name type="scientific">Serpens gallinarum</name>
    <dbReference type="NCBI Taxonomy" id="2763075"/>
    <lineage>
        <taxon>Bacteria</taxon>
        <taxon>Pseudomonadati</taxon>
        <taxon>Pseudomonadota</taxon>
        <taxon>Gammaproteobacteria</taxon>
        <taxon>Pseudomonadales</taxon>
        <taxon>Pseudomonadaceae</taxon>
        <taxon>Pseudomonas</taxon>
    </lineage>
</organism>
<keyword evidence="2" id="KW-1185">Reference proteome</keyword>
<reference evidence="1 2" key="1">
    <citation type="submission" date="2020-08" db="EMBL/GenBank/DDBJ databases">
        <title>A Genomic Blueprint of the Chicken Gut Microbiome.</title>
        <authorList>
            <person name="Gilroy R."/>
            <person name="Ravi A."/>
            <person name="Getino M."/>
            <person name="Pursley I."/>
            <person name="Horton D.L."/>
            <person name="Alikhan N.-F."/>
            <person name="Baker D."/>
            <person name="Gharbi K."/>
            <person name="Hall N."/>
            <person name="Watson M."/>
            <person name="Adriaenssens E.M."/>
            <person name="Foster-Nyarko E."/>
            <person name="Jarju S."/>
            <person name="Secka A."/>
            <person name="Antonio M."/>
            <person name="Oren A."/>
            <person name="Chaudhuri R."/>
            <person name="La Ragione R.M."/>
            <person name="Hildebrand F."/>
            <person name="Pallen M.J."/>
        </authorList>
    </citation>
    <scope>NUCLEOTIDE SEQUENCE [LARGE SCALE GENOMIC DNA]</scope>
    <source>
        <strain evidence="1 2">Sa2CUA2</strain>
    </source>
</reference>
<evidence type="ECO:0000313" key="1">
    <source>
        <dbReference type="EMBL" id="MBD7977728.1"/>
    </source>
</evidence>